<dbReference type="EMBL" id="JABBGM010000003">
    <property type="protein sequence ID" value="NML93873.1"/>
    <property type="molecule type" value="Genomic_DNA"/>
</dbReference>
<name>A0A7Y0BP33_9SPHN</name>
<accession>A0A7Y0BP33</accession>
<evidence type="ECO:0000313" key="2">
    <source>
        <dbReference type="Proteomes" id="UP000583556"/>
    </source>
</evidence>
<dbReference type="Proteomes" id="UP000583556">
    <property type="component" value="Unassembled WGS sequence"/>
</dbReference>
<sequence>MDLNHLLFQHQVAVLRASGANEAGCGSRFDLVRHYQVRIDRLRHHLGASAYPEWCGMPVGDMS</sequence>
<reference evidence="1 2" key="1">
    <citation type="submission" date="2020-04" db="EMBL/GenBank/DDBJ databases">
        <title>Novosphingobium sp. TW-4 isolated from soil.</title>
        <authorList>
            <person name="Dahal R.H."/>
            <person name="Chaudhary D.K."/>
        </authorList>
    </citation>
    <scope>NUCLEOTIDE SEQUENCE [LARGE SCALE GENOMIC DNA]</scope>
    <source>
        <strain evidence="1 2">TW-4</strain>
    </source>
</reference>
<gene>
    <name evidence="1" type="ORF">HHL27_09350</name>
</gene>
<comment type="caution">
    <text evidence="1">The sequence shown here is derived from an EMBL/GenBank/DDBJ whole genome shotgun (WGS) entry which is preliminary data.</text>
</comment>
<protein>
    <submittedName>
        <fullName evidence="1">Uncharacterized protein</fullName>
    </submittedName>
</protein>
<organism evidence="1 2">
    <name type="scientific">Novosphingobium olei</name>
    <dbReference type="NCBI Taxonomy" id="2728851"/>
    <lineage>
        <taxon>Bacteria</taxon>
        <taxon>Pseudomonadati</taxon>
        <taxon>Pseudomonadota</taxon>
        <taxon>Alphaproteobacteria</taxon>
        <taxon>Sphingomonadales</taxon>
        <taxon>Sphingomonadaceae</taxon>
        <taxon>Novosphingobium</taxon>
    </lineage>
</organism>
<proteinExistence type="predicted"/>
<dbReference type="AlphaFoldDB" id="A0A7Y0BP33"/>
<evidence type="ECO:0000313" key="1">
    <source>
        <dbReference type="EMBL" id="NML93873.1"/>
    </source>
</evidence>
<dbReference type="RefSeq" id="WP_169493135.1">
    <property type="nucleotide sequence ID" value="NZ_JABBGM010000003.1"/>
</dbReference>
<keyword evidence="2" id="KW-1185">Reference proteome</keyword>